<evidence type="ECO:0008006" key="8">
    <source>
        <dbReference type="Google" id="ProtNLM"/>
    </source>
</evidence>
<dbReference type="Proteomes" id="UP001161390">
    <property type="component" value="Unassembled WGS sequence"/>
</dbReference>
<keyword evidence="1" id="KW-0805">Transcription regulation</keyword>
<reference evidence="6" key="1">
    <citation type="journal article" date="2014" name="Int. J. Syst. Evol. Microbiol.">
        <title>Complete genome of a new Firmicutes species belonging to the dominant human colonic microbiota ('Ruminococcus bicirculans') reveals two chromosomes and a selective capacity to utilize plant glucans.</title>
        <authorList>
            <consortium name="NISC Comparative Sequencing Program"/>
            <person name="Wegmann U."/>
            <person name="Louis P."/>
            <person name="Goesmann A."/>
            <person name="Henrissat B."/>
            <person name="Duncan S.H."/>
            <person name="Flint H.J."/>
        </authorList>
    </citation>
    <scope>NUCLEOTIDE SEQUENCE</scope>
    <source>
        <strain evidence="6">NBRC 108216</strain>
    </source>
</reference>
<dbReference type="InterPro" id="IPR014757">
    <property type="entry name" value="Tscrpt_reg_IclR_C"/>
</dbReference>
<dbReference type="EMBL" id="BSNJ01000010">
    <property type="protein sequence ID" value="GLQ22085.1"/>
    <property type="molecule type" value="Genomic_DNA"/>
</dbReference>
<dbReference type="Gene3D" id="3.30.450.40">
    <property type="match status" value="1"/>
</dbReference>
<dbReference type="InterPro" id="IPR050707">
    <property type="entry name" value="HTH_MetabolicPath_Reg"/>
</dbReference>
<dbReference type="RefSeq" id="WP_284374338.1">
    <property type="nucleotide sequence ID" value="NZ_BSNJ01000010.1"/>
</dbReference>
<name>A0ABQ5V5Z2_9PROT</name>
<sequence length="262" mass="29134">MGKVVKSVGRVFEVLELFELERRPLNASEISKRLDYPHSSTLALLKSMETLGYLGHEREDWSFLPTRKLGQLVEWIDSSIHHDKNILSVMEDLHVATGETINLSRRSGEFIRIVHGLESTHPISISVRQGVLMPVTGSHTGLVSLAALPDSEISEIVRKLQGQPYSSAGPTSVADILSIAKKVRKRKFAPGYDVYINGIGAVCFCVWSDEQKRVLVIGVVGPSDRIRDQEEFIIRIAKEAMDRHNVELHYSALSPSPELSVG</sequence>
<gene>
    <name evidence="6" type="ORF">GCM10007854_30400</name>
</gene>
<proteinExistence type="predicted"/>
<dbReference type="InterPro" id="IPR036388">
    <property type="entry name" value="WH-like_DNA-bd_sf"/>
</dbReference>
<evidence type="ECO:0000256" key="1">
    <source>
        <dbReference type="ARBA" id="ARBA00023015"/>
    </source>
</evidence>
<dbReference type="PROSITE" id="PS51078">
    <property type="entry name" value="ICLR_ED"/>
    <property type="match status" value="1"/>
</dbReference>
<evidence type="ECO:0000259" key="5">
    <source>
        <dbReference type="PROSITE" id="PS51078"/>
    </source>
</evidence>
<comment type="caution">
    <text evidence="6">The sequence shown here is derived from an EMBL/GenBank/DDBJ whole genome shotgun (WGS) entry which is preliminary data.</text>
</comment>
<dbReference type="InterPro" id="IPR036390">
    <property type="entry name" value="WH_DNA-bd_sf"/>
</dbReference>
<dbReference type="PANTHER" id="PTHR30136">
    <property type="entry name" value="HELIX-TURN-HELIX TRANSCRIPTIONAL REGULATOR, ICLR FAMILY"/>
    <property type="match status" value="1"/>
</dbReference>
<feature type="domain" description="HTH iclR-type" evidence="4">
    <location>
        <begin position="5"/>
        <end position="65"/>
    </location>
</feature>
<evidence type="ECO:0000313" key="7">
    <source>
        <dbReference type="Proteomes" id="UP001161390"/>
    </source>
</evidence>
<evidence type="ECO:0000256" key="3">
    <source>
        <dbReference type="ARBA" id="ARBA00023163"/>
    </source>
</evidence>
<evidence type="ECO:0000256" key="2">
    <source>
        <dbReference type="ARBA" id="ARBA00023125"/>
    </source>
</evidence>
<dbReference type="SUPFAM" id="SSF55781">
    <property type="entry name" value="GAF domain-like"/>
    <property type="match status" value="1"/>
</dbReference>
<dbReference type="InterPro" id="IPR029016">
    <property type="entry name" value="GAF-like_dom_sf"/>
</dbReference>
<evidence type="ECO:0000259" key="4">
    <source>
        <dbReference type="PROSITE" id="PS51077"/>
    </source>
</evidence>
<dbReference type="Gene3D" id="1.10.10.10">
    <property type="entry name" value="Winged helix-like DNA-binding domain superfamily/Winged helix DNA-binding domain"/>
    <property type="match status" value="1"/>
</dbReference>
<dbReference type="Pfam" id="PF01614">
    <property type="entry name" value="IclR_C"/>
    <property type="match status" value="1"/>
</dbReference>
<dbReference type="InterPro" id="IPR005471">
    <property type="entry name" value="Tscrpt_reg_IclR_N"/>
</dbReference>
<keyword evidence="2" id="KW-0238">DNA-binding</keyword>
<dbReference type="Pfam" id="PF09339">
    <property type="entry name" value="HTH_IclR"/>
    <property type="match status" value="1"/>
</dbReference>
<dbReference type="SUPFAM" id="SSF46785">
    <property type="entry name" value="Winged helix' DNA-binding domain"/>
    <property type="match status" value="1"/>
</dbReference>
<dbReference type="PANTHER" id="PTHR30136:SF35">
    <property type="entry name" value="HTH-TYPE TRANSCRIPTIONAL REGULATOR RV1719"/>
    <property type="match status" value="1"/>
</dbReference>
<dbReference type="PROSITE" id="PS51077">
    <property type="entry name" value="HTH_ICLR"/>
    <property type="match status" value="1"/>
</dbReference>
<evidence type="ECO:0000313" key="6">
    <source>
        <dbReference type="EMBL" id="GLQ22085.1"/>
    </source>
</evidence>
<reference evidence="6" key="2">
    <citation type="submission" date="2023-01" db="EMBL/GenBank/DDBJ databases">
        <title>Draft genome sequence of Algimonas porphyrae strain NBRC 108216.</title>
        <authorList>
            <person name="Sun Q."/>
            <person name="Mori K."/>
        </authorList>
    </citation>
    <scope>NUCLEOTIDE SEQUENCE</scope>
    <source>
        <strain evidence="6">NBRC 108216</strain>
    </source>
</reference>
<keyword evidence="3" id="KW-0804">Transcription</keyword>
<feature type="domain" description="IclR-ED" evidence="5">
    <location>
        <begin position="68"/>
        <end position="261"/>
    </location>
</feature>
<dbReference type="SMART" id="SM00346">
    <property type="entry name" value="HTH_ICLR"/>
    <property type="match status" value="1"/>
</dbReference>
<keyword evidence="7" id="KW-1185">Reference proteome</keyword>
<protein>
    <recommendedName>
        <fullName evidence="8">IclR family transcriptional regulator</fullName>
    </recommendedName>
</protein>
<organism evidence="6 7">
    <name type="scientific">Algimonas porphyrae</name>
    <dbReference type="NCBI Taxonomy" id="1128113"/>
    <lineage>
        <taxon>Bacteria</taxon>
        <taxon>Pseudomonadati</taxon>
        <taxon>Pseudomonadota</taxon>
        <taxon>Alphaproteobacteria</taxon>
        <taxon>Maricaulales</taxon>
        <taxon>Robiginitomaculaceae</taxon>
        <taxon>Algimonas</taxon>
    </lineage>
</organism>
<accession>A0ABQ5V5Z2</accession>